<dbReference type="InterPro" id="IPR027417">
    <property type="entry name" value="P-loop_NTPase"/>
</dbReference>
<evidence type="ECO:0000256" key="2">
    <source>
        <dbReference type="ARBA" id="ARBA00022741"/>
    </source>
</evidence>
<feature type="region of interest" description="Disordered" evidence="7">
    <location>
        <begin position="535"/>
        <end position="591"/>
    </location>
</feature>
<evidence type="ECO:0000256" key="6">
    <source>
        <dbReference type="SAM" id="Coils"/>
    </source>
</evidence>
<comment type="subcellular location">
    <subcellularLocation>
        <location evidence="1">Membrane</location>
    </subcellularLocation>
</comment>
<keyword evidence="3" id="KW-0378">Hydrolase</keyword>
<name>A0ABW3HN46_9BACL</name>
<feature type="coiled-coil region" evidence="6">
    <location>
        <begin position="490"/>
        <end position="523"/>
    </location>
</feature>
<dbReference type="PANTHER" id="PTHR10465">
    <property type="entry name" value="TRANSMEMBRANE GTPASE FZO1"/>
    <property type="match status" value="1"/>
</dbReference>
<evidence type="ECO:0000313" key="10">
    <source>
        <dbReference type="Proteomes" id="UP001596989"/>
    </source>
</evidence>
<dbReference type="Proteomes" id="UP001596989">
    <property type="component" value="Unassembled WGS sequence"/>
</dbReference>
<dbReference type="SUPFAM" id="SSF52540">
    <property type="entry name" value="P-loop containing nucleoside triphosphate hydrolases"/>
    <property type="match status" value="2"/>
</dbReference>
<comment type="caution">
    <text evidence="9">The sequence shown here is derived from an EMBL/GenBank/DDBJ whole genome shotgun (WGS) entry which is preliminary data.</text>
</comment>
<evidence type="ECO:0000256" key="4">
    <source>
        <dbReference type="ARBA" id="ARBA00023134"/>
    </source>
</evidence>
<feature type="domain" description="Dynamin N-terminal" evidence="8">
    <location>
        <begin position="639"/>
        <end position="866"/>
    </location>
</feature>
<accession>A0ABW3HN46</accession>
<dbReference type="EMBL" id="JBHTJZ010000005">
    <property type="protein sequence ID" value="MFD0958882.1"/>
    <property type="molecule type" value="Genomic_DNA"/>
</dbReference>
<feature type="domain" description="Dynamin N-terminal" evidence="8">
    <location>
        <begin position="46"/>
        <end position="200"/>
    </location>
</feature>
<protein>
    <submittedName>
        <fullName evidence="9">Dynamin family protein</fullName>
    </submittedName>
</protein>
<organism evidence="9 10">
    <name type="scientific">Paenibacillus chungangensis</name>
    <dbReference type="NCBI Taxonomy" id="696535"/>
    <lineage>
        <taxon>Bacteria</taxon>
        <taxon>Bacillati</taxon>
        <taxon>Bacillota</taxon>
        <taxon>Bacilli</taxon>
        <taxon>Bacillales</taxon>
        <taxon>Paenibacillaceae</taxon>
        <taxon>Paenibacillus</taxon>
    </lineage>
</organism>
<dbReference type="RefSeq" id="WP_377562705.1">
    <property type="nucleotide sequence ID" value="NZ_JBHTJZ010000005.1"/>
</dbReference>
<dbReference type="Pfam" id="PF00350">
    <property type="entry name" value="Dynamin_N"/>
    <property type="match status" value="2"/>
</dbReference>
<evidence type="ECO:0000256" key="1">
    <source>
        <dbReference type="ARBA" id="ARBA00004370"/>
    </source>
</evidence>
<dbReference type="CDD" id="cd09912">
    <property type="entry name" value="DLP_2"/>
    <property type="match status" value="2"/>
</dbReference>
<evidence type="ECO:0000256" key="7">
    <source>
        <dbReference type="SAM" id="MobiDB-lite"/>
    </source>
</evidence>
<evidence type="ECO:0000256" key="3">
    <source>
        <dbReference type="ARBA" id="ARBA00022801"/>
    </source>
</evidence>
<dbReference type="Gene3D" id="3.40.50.300">
    <property type="entry name" value="P-loop containing nucleotide triphosphate hydrolases"/>
    <property type="match status" value="2"/>
</dbReference>
<dbReference type="PANTHER" id="PTHR10465:SF0">
    <property type="entry name" value="SARCALUMENIN"/>
    <property type="match status" value="1"/>
</dbReference>
<dbReference type="InterPro" id="IPR045063">
    <property type="entry name" value="Dynamin_N"/>
</dbReference>
<evidence type="ECO:0000313" key="9">
    <source>
        <dbReference type="EMBL" id="MFD0958882.1"/>
    </source>
</evidence>
<evidence type="ECO:0000256" key="5">
    <source>
        <dbReference type="ARBA" id="ARBA00023136"/>
    </source>
</evidence>
<sequence length="1225" mass="136654">MTIETMHNMTGTLEEIASVMSAADDAIRSEQVKELSSKLTEGRLTVALCGHFSAGKSTLINALCGARLLPSSPIPTSANVVAIRGGEPACATVEMIRDGRLHHTSVELDELDRYCIDGEQFSSVTITYPSPLLGSRMVLLDTPGIDSTDDAHRMATESALHLADVVFYVMDYNHVQSEINFSFAKELKDWGKPLYLIVNQIDKHRERELSFQAYRRSVEEAFQAWHLQPSGILYLSLRQPEHPHHEWNKLTGLLQELTARREELCAFSVDQSLRHLTESHLAWRQERQEPERAALQAQAGGEDAAAAHEIAQIKRDVDRVQQESDEWIIGRRTELQTLLDNANITPAALRDLAQHFLESRKPGFKTGLLFAASKTAAEQERRLKAFHEELATLIRASIEWHAKAMLRKAGEEVRYDSEGLEALLEQRLSWTPEEAWLVNRVNTKAEFGNAYTIVYCRDLAQDVKGEFRRRAMELIERLAAHGAAASQAIVAEKQQRLDELAEAAKALEQLAELNNQSADYRSKLQAMLPQQPQAPMLPATSFIGSGAEASGWSGNDTTAGQAEAHSKSEKRNKVSGDEADLAPSMQNASEDTLDMTEQYEAADRLQRAAALLEPYPSMRDTINSMKEKAKRLRASSFTIALFGAFSAGKSSLANALIGEGVLPVSPNPTTAAINRLVPPSAQHPHNTALITMKEREAVTADLRYSLALLGLDASPEKLPDSDALLRVIGKLSPESIPAGGRPHYSFLKAAATGWQVHEAHLGNQLTVDAEQYRAYVADETRSCFVSEIDFHYDCPLTKQGIVLVDTPGADSVNARHTGVAFNYIKNADAVLFVTYYNHAFSQADRQFLDQLGRVKDQFEMDKMFFLVNAADLAASDEELHGVQEHVKANLQQHGILNPRLYAVSSLQALDGKLDHDQSLLMTSGLSTFEKAFFSFIRHDLGGLAIEAAEGELQRAQGMVSQWLRSAQGDKATKERELQQLEVAMDAAMTSLEELAVSSMPDELKQELKELLFYVVQRVQFRFGDFYNYAFNPATLKDDGSDLKRAIWAAWLELQRIIQRELSQELLATSLRMEKGLLSVWKKPYGRCVHRLSTLLEGYTGKSTSESSLTTPEESLVWEGSGVDAKWLWSRFKSPRHFFEGEGKSALRRELEALLSSGMQQWMDHVALDWMKHYEVLWSNHAVMDSALLRSDVEAYAEGKRNSLREGADIGAMRELHEQLQKLQGV</sequence>
<feature type="compositionally biased region" description="Basic and acidic residues" evidence="7">
    <location>
        <begin position="564"/>
        <end position="576"/>
    </location>
</feature>
<gene>
    <name evidence="9" type="ORF">ACFQ2I_05700</name>
</gene>
<keyword evidence="10" id="KW-1185">Reference proteome</keyword>
<evidence type="ECO:0000259" key="8">
    <source>
        <dbReference type="Pfam" id="PF00350"/>
    </source>
</evidence>
<keyword evidence="6" id="KW-0175">Coiled coil</keyword>
<proteinExistence type="predicted"/>
<keyword evidence="5" id="KW-0472">Membrane</keyword>
<reference evidence="10" key="1">
    <citation type="journal article" date="2019" name="Int. J. Syst. Evol. Microbiol.">
        <title>The Global Catalogue of Microorganisms (GCM) 10K type strain sequencing project: providing services to taxonomists for standard genome sequencing and annotation.</title>
        <authorList>
            <consortium name="The Broad Institute Genomics Platform"/>
            <consortium name="The Broad Institute Genome Sequencing Center for Infectious Disease"/>
            <person name="Wu L."/>
            <person name="Ma J."/>
        </authorList>
    </citation>
    <scope>NUCLEOTIDE SEQUENCE [LARGE SCALE GENOMIC DNA]</scope>
    <source>
        <strain evidence="10">CCUG 59129</strain>
    </source>
</reference>
<keyword evidence="2" id="KW-0547">Nucleotide-binding</keyword>
<keyword evidence="4" id="KW-0342">GTP-binding</keyword>
<feature type="coiled-coil region" evidence="6">
    <location>
        <begin position="963"/>
        <end position="990"/>
    </location>
</feature>
<dbReference type="InterPro" id="IPR027094">
    <property type="entry name" value="Mitofusin_fam"/>
</dbReference>